<evidence type="ECO:0000313" key="3">
    <source>
        <dbReference type="Proteomes" id="UP001454036"/>
    </source>
</evidence>
<gene>
    <name evidence="2" type="ORF">LIER_23630</name>
</gene>
<dbReference type="EMBL" id="BAABME010006699">
    <property type="protein sequence ID" value="GAA0169069.1"/>
    <property type="molecule type" value="Genomic_DNA"/>
</dbReference>
<feature type="compositionally biased region" description="Polar residues" evidence="1">
    <location>
        <begin position="38"/>
        <end position="51"/>
    </location>
</feature>
<feature type="compositionally biased region" description="Acidic residues" evidence="1">
    <location>
        <begin position="12"/>
        <end position="22"/>
    </location>
</feature>
<comment type="caution">
    <text evidence="2">The sequence shown here is derived from an EMBL/GenBank/DDBJ whole genome shotgun (WGS) entry which is preliminary data.</text>
</comment>
<feature type="region of interest" description="Disordered" evidence="1">
    <location>
        <begin position="1"/>
        <end position="23"/>
    </location>
</feature>
<evidence type="ECO:0000256" key="1">
    <source>
        <dbReference type="SAM" id="MobiDB-lite"/>
    </source>
</evidence>
<reference evidence="2 3" key="1">
    <citation type="submission" date="2024-01" db="EMBL/GenBank/DDBJ databases">
        <title>The complete chloroplast genome sequence of Lithospermum erythrorhizon: insights into the phylogenetic relationship among Boraginaceae species and the maternal lineages of purple gromwells.</title>
        <authorList>
            <person name="Okada T."/>
            <person name="Watanabe K."/>
        </authorList>
    </citation>
    <scope>NUCLEOTIDE SEQUENCE [LARGE SCALE GENOMIC DNA]</scope>
</reference>
<feature type="region of interest" description="Disordered" evidence="1">
    <location>
        <begin position="38"/>
        <end position="57"/>
    </location>
</feature>
<organism evidence="2 3">
    <name type="scientific">Lithospermum erythrorhizon</name>
    <name type="common">Purple gromwell</name>
    <name type="synonym">Lithospermum officinale var. erythrorhizon</name>
    <dbReference type="NCBI Taxonomy" id="34254"/>
    <lineage>
        <taxon>Eukaryota</taxon>
        <taxon>Viridiplantae</taxon>
        <taxon>Streptophyta</taxon>
        <taxon>Embryophyta</taxon>
        <taxon>Tracheophyta</taxon>
        <taxon>Spermatophyta</taxon>
        <taxon>Magnoliopsida</taxon>
        <taxon>eudicotyledons</taxon>
        <taxon>Gunneridae</taxon>
        <taxon>Pentapetalae</taxon>
        <taxon>asterids</taxon>
        <taxon>lamiids</taxon>
        <taxon>Boraginales</taxon>
        <taxon>Boraginaceae</taxon>
        <taxon>Boraginoideae</taxon>
        <taxon>Lithospermeae</taxon>
        <taxon>Lithospermum</taxon>
    </lineage>
</organism>
<name>A0AAV3QYA7_LITER</name>
<proteinExistence type="predicted"/>
<sequence length="91" mass="10137">MSFQDSSITPDMDQDDFDDDNETVGGVEISELLDINNSQTDGLTAAGQSTGALDDPETMRNAYGKVGREKKSLSIRRWILLFFQMAQKMEV</sequence>
<evidence type="ECO:0000313" key="2">
    <source>
        <dbReference type="EMBL" id="GAA0169069.1"/>
    </source>
</evidence>
<dbReference type="Proteomes" id="UP001454036">
    <property type="component" value="Unassembled WGS sequence"/>
</dbReference>
<dbReference type="AlphaFoldDB" id="A0AAV3QYA7"/>
<keyword evidence="3" id="KW-1185">Reference proteome</keyword>
<accession>A0AAV3QYA7</accession>
<protein>
    <submittedName>
        <fullName evidence="2">Uncharacterized protein</fullName>
    </submittedName>
</protein>